<evidence type="ECO:0000313" key="1">
    <source>
        <dbReference type="EMBL" id="SOC19478.1"/>
    </source>
</evidence>
<proteinExistence type="predicted"/>
<name>A0A285TC05_9HYPH</name>
<dbReference type="RefSeq" id="WP_097175816.1">
    <property type="nucleotide sequence ID" value="NZ_OBML01000010.1"/>
</dbReference>
<keyword evidence="2" id="KW-1185">Reference proteome</keyword>
<protein>
    <submittedName>
        <fullName evidence="1">HEXXH motif-containing protein</fullName>
    </submittedName>
</protein>
<dbReference type="AlphaFoldDB" id="A0A285TC05"/>
<evidence type="ECO:0000313" key="2">
    <source>
        <dbReference type="Proteomes" id="UP000219331"/>
    </source>
</evidence>
<dbReference type="InterPro" id="IPR026337">
    <property type="entry name" value="AKG_HExxH"/>
</dbReference>
<sequence length="365" mass="40891">MYGQSTKALRSAFHPDADPESLQALREAFLASRRDYSTRTLAMCAEMAPDETRKAIGNGLRDVLRAAPDGEDALYIDPVFSTWVHFFNRAVSRRNEDEVRFHCARLDEVIGRVKQRLSGREPLYIAGTQIAVQQEDVDPYIMAATPPSYDFAGQKAGTPEQTGPGHPLALQQELLGIAMDNIGKAWPELRAQIEDVVQIVGYLPDASFRSCSAARYAGVIYLGNMDERLLDVEESIVHEAGHQVLYRVGELVELVKPGTSQKADFTLPWSGSRRDLFGFLHAFYIYTLLTKYFWHRAAVNERERRDCVRRAALIQIGNRRAIPMLLQASDLSAQGRQLVEVLAEDMTRLEAELEAALDEAPPRNG</sequence>
<accession>A0A285TC05</accession>
<organism evidence="1 2">
    <name type="scientific">Stappia indica</name>
    <dbReference type="NCBI Taxonomy" id="538381"/>
    <lineage>
        <taxon>Bacteria</taxon>
        <taxon>Pseudomonadati</taxon>
        <taxon>Pseudomonadota</taxon>
        <taxon>Alphaproteobacteria</taxon>
        <taxon>Hyphomicrobiales</taxon>
        <taxon>Stappiaceae</taxon>
        <taxon>Stappia</taxon>
    </lineage>
</organism>
<gene>
    <name evidence="1" type="ORF">SAMN05421512_11043</name>
</gene>
<dbReference type="Proteomes" id="UP000219331">
    <property type="component" value="Unassembled WGS sequence"/>
</dbReference>
<reference evidence="1 2" key="1">
    <citation type="submission" date="2017-08" db="EMBL/GenBank/DDBJ databases">
        <authorList>
            <person name="de Groot N.N."/>
        </authorList>
    </citation>
    <scope>NUCLEOTIDE SEQUENCE [LARGE SCALE GENOMIC DNA]</scope>
    <source>
        <strain evidence="1 2">USBA 352</strain>
    </source>
</reference>
<dbReference type="EMBL" id="OBML01000010">
    <property type="protein sequence ID" value="SOC19478.1"/>
    <property type="molecule type" value="Genomic_DNA"/>
</dbReference>
<dbReference type="OrthoDB" id="9782387at2"/>
<dbReference type="NCBIfam" id="TIGR04267">
    <property type="entry name" value="mod_HExxH"/>
    <property type="match status" value="1"/>
</dbReference>
<dbReference type="STRING" id="538381.GCA_001696535_04012"/>